<reference evidence="2 3" key="1">
    <citation type="submission" date="2024-12" db="EMBL/GenBank/DDBJ databases">
        <title>The unique morphological basis and parallel evolutionary history of personate flowers in Penstemon.</title>
        <authorList>
            <person name="Depatie T.H."/>
            <person name="Wessinger C.A."/>
        </authorList>
    </citation>
    <scope>NUCLEOTIDE SEQUENCE [LARGE SCALE GENOMIC DNA]</scope>
    <source>
        <strain evidence="2">WTNN_2</strain>
        <tissue evidence="2">Leaf</tissue>
    </source>
</reference>
<name>A0ABD3U951_9LAMI</name>
<evidence type="ECO:0000313" key="2">
    <source>
        <dbReference type="EMBL" id="KAL3845976.1"/>
    </source>
</evidence>
<keyword evidence="1" id="KW-1133">Transmembrane helix</keyword>
<dbReference type="AlphaFoldDB" id="A0ABD3U951"/>
<proteinExistence type="predicted"/>
<organism evidence="2 3">
    <name type="scientific">Penstemon smallii</name>
    <dbReference type="NCBI Taxonomy" id="265156"/>
    <lineage>
        <taxon>Eukaryota</taxon>
        <taxon>Viridiplantae</taxon>
        <taxon>Streptophyta</taxon>
        <taxon>Embryophyta</taxon>
        <taxon>Tracheophyta</taxon>
        <taxon>Spermatophyta</taxon>
        <taxon>Magnoliopsida</taxon>
        <taxon>eudicotyledons</taxon>
        <taxon>Gunneridae</taxon>
        <taxon>Pentapetalae</taxon>
        <taxon>asterids</taxon>
        <taxon>lamiids</taxon>
        <taxon>Lamiales</taxon>
        <taxon>Plantaginaceae</taxon>
        <taxon>Cheloneae</taxon>
        <taxon>Penstemon</taxon>
    </lineage>
</organism>
<dbReference type="NCBIfam" id="TIGR01571">
    <property type="entry name" value="A_thal_Cys_rich"/>
    <property type="match status" value="1"/>
</dbReference>
<feature type="transmembrane region" description="Helical" evidence="1">
    <location>
        <begin position="67"/>
        <end position="88"/>
    </location>
</feature>
<comment type="caution">
    <text evidence="2">The sequence shown here is derived from an EMBL/GenBank/DDBJ whole genome shotgun (WGS) entry which is preliminary data.</text>
</comment>
<dbReference type="Proteomes" id="UP001634393">
    <property type="component" value="Unassembled WGS sequence"/>
</dbReference>
<keyword evidence="1" id="KW-0812">Transmembrane</keyword>
<dbReference type="EMBL" id="JBJXBP010000002">
    <property type="protein sequence ID" value="KAL3845976.1"/>
    <property type="molecule type" value="Genomic_DNA"/>
</dbReference>
<dbReference type="Pfam" id="PF04749">
    <property type="entry name" value="PLAC8"/>
    <property type="match status" value="1"/>
</dbReference>
<evidence type="ECO:0000256" key="1">
    <source>
        <dbReference type="SAM" id="Phobius"/>
    </source>
</evidence>
<accession>A0ABD3U951</accession>
<keyword evidence="3" id="KW-1185">Reference proteome</keyword>
<protein>
    <submittedName>
        <fullName evidence="2">Uncharacterized protein</fullName>
    </submittedName>
</protein>
<keyword evidence="1" id="KW-0472">Membrane</keyword>
<dbReference type="InterPro" id="IPR006461">
    <property type="entry name" value="PLAC_motif_containing"/>
</dbReference>
<evidence type="ECO:0000313" key="3">
    <source>
        <dbReference type="Proteomes" id="UP001634393"/>
    </source>
</evidence>
<sequence>MYEVIAICIGMPCIMSCKYRKKMRIKFRLIESPAPDWLVHCFCECCRPFYWNVRNNNIYNYPIPLKLININIFFKNLCFKLLIIYIWLPN</sequence>
<gene>
    <name evidence="2" type="ORF">ACJIZ3_003379</name>
</gene>